<dbReference type="AlphaFoldDB" id="W7TUP5"/>
<keyword evidence="10" id="KW-0472">Membrane</keyword>
<keyword evidence="13" id="KW-1185">Reference proteome</keyword>
<accession>W7TUP5</accession>
<keyword evidence="9" id="KW-0496">Mitochondrion</keyword>
<reference evidence="12 13" key="1">
    <citation type="journal article" date="2014" name="Mol. Plant">
        <title>Chromosome Scale Genome Assembly and Transcriptome Profiling of Nannochloropsis gaditana in Nitrogen Depletion.</title>
        <authorList>
            <person name="Corteggiani Carpinelli E."/>
            <person name="Telatin A."/>
            <person name="Vitulo N."/>
            <person name="Forcato C."/>
            <person name="D'Angelo M."/>
            <person name="Schiavon R."/>
            <person name="Vezzi A."/>
            <person name="Giacometti G.M."/>
            <person name="Morosinotto T."/>
            <person name="Valle G."/>
        </authorList>
    </citation>
    <scope>NUCLEOTIDE SEQUENCE [LARGE SCALE GENOMIC DNA]</scope>
    <source>
        <strain evidence="12 13">B-31</strain>
    </source>
</reference>
<comment type="caution">
    <text evidence="12">The sequence shown here is derived from an EMBL/GenBank/DDBJ whole genome shotgun (WGS) entry which is preliminary data.</text>
</comment>
<sequence length="174" mass="18066">MLVARGIFQLAARRGVHTTRILASTAPAAADASSGDNLILNFSLPAASIYRNKPVASVVIPGLAGEYGVTKNHSPVIAELKAGVVQIVHETGQAPEKFFVSGGFALTHANSVTDIAVVEAAKLEDIDVEEVPKIYAEAMKDYNAAAEGSKEKVEAQIEVEVAKSLAGALGVALT</sequence>
<evidence type="ECO:0000313" key="12">
    <source>
        <dbReference type="EMBL" id="EWM27238.1"/>
    </source>
</evidence>
<dbReference type="PANTHER" id="PTHR13822:SF7">
    <property type="entry name" value="ATP SYNTHASE SUBUNIT DELTA, MITOCHONDRIAL"/>
    <property type="match status" value="1"/>
</dbReference>
<evidence type="ECO:0000256" key="9">
    <source>
        <dbReference type="ARBA" id="ARBA00023128"/>
    </source>
</evidence>
<dbReference type="InterPro" id="IPR036771">
    <property type="entry name" value="ATPsynth_dsu/esu_N"/>
</dbReference>
<dbReference type="Proteomes" id="UP000019335">
    <property type="component" value="Chromosome 7"/>
</dbReference>
<dbReference type="GO" id="GO:0046933">
    <property type="term" value="F:proton-transporting ATP synthase activity, rotational mechanism"/>
    <property type="evidence" value="ECO:0007669"/>
    <property type="project" value="InterPro"/>
</dbReference>
<dbReference type="Pfam" id="PF02823">
    <property type="entry name" value="ATP-synt_DE_N"/>
    <property type="match status" value="1"/>
</dbReference>
<name>W7TUP5_9STRA</name>
<protein>
    <submittedName>
        <fullName evidence="12">Atp synthase subunit delta</fullName>
    </submittedName>
</protein>
<dbReference type="EMBL" id="AZIL01000516">
    <property type="protein sequence ID" value="EWM27238.1"/>
    <property type="molecule type" value="Genomic_DNA"/>
</dbReference>
<keyword evidence="5" id="KW-0999">Mitochondrion inner membrane</keyword>
<comment type="subcellular location">
    <subcellularLocation>
        <location evidence="1">Mitochondrion inner membrane</location>
    </subcellularLocation>
</comment>
<evidence type="ECO:0000256" key="5">
    <source>
        <dbReference type="ARBA" id="ARBA00022792"/>
    </source>
</evidence>
<evidence type="ECO:0000256" key="2">
    <source>
        <dbReference type="ARBA" id="ARBA00005712"/>
    </source>
</evidence>
<dbReference type="InterPro" id="IPR020546">
    <property type="entry name" value="ATP_synth_F1_dsu/esu_N"/>
</dbReference>
<dbReference type="SUPFAM" id="SSF51344">
    <property type="entry name" value="Epsilon subunit of F1F0-ATP synthase N-terminal domain"/>
    <property type="match status" value="1"/>
</dbReference>
<evidence type="ECO:0000256" key="4">
    <source>
        <dbReference type="ARBA" id="ARBA00022781"/>
    </source>
</evidence>
<dbReference type="GO" id="GO:0045259">
    <property type="term" value="C:proton-transporting ATP synthase complex"/>
    <property type="evidence" value="ECO:0007669"/>
    <property type="project" value="InterPro"/>
</dbReference>
<feature type="domain" description="ATP synthase F1 complex delta/epsilon subunit N-terminal" evidence="11">
    <location>
        <begin position="43"/>
        <end position="113"/>
    </location>
</feature>
<organism evidence="12 13">
    <name type="scientific">Nannochloropsis gaditana</name>
    <dbReference type="NCBI Taxonomy" id="72520"/>
    <lineage>
        <taxon>Eukaryota</taxon>
        <taxon>Sar</taxon>
        <taxon>Stramenopiles</taxon>
        <taxon>Ochrophyta</taxon>
        <taxon>Eustigmatophyceae</taxon>
        <taxon>Eustigmatales</taxon>
        <taxon>Monodopsidaceae</taxon>
        <taxon>Nannochloropsis</taxon>
    </lineage>
</organism>
<evidence type="ECO:0000256" key="3">
    <source>
        <dbReference type="ARBA" id="ARBA00022448"/>
    </source>
</evidence>
<evidence type="ECO:0000259" key="11">
    <source>
        <dbReference type="Pfam" id="PF02823"/>
    </source>
</evidence>
<gene>
    <name evidence="12" type="ORF">Naga_100038g29</name>
</gene>
<evidence type="ECO:0000256" key="7">
    <source>
        <dbReference type="ARBA" id="ARBA00023065"/>
    </source>
</evidence>
<evidence type="ECO:0000313" key="13">
    <source>
        <dbReference type="Proteomes" id="UP000019335"/>
    </source>
</evidence>
<dbReference type="OrthoDB" id="270171at2759"/>
<keyword evidence="6" id="KW-0809">Transit peptide</keyword>
<proteinExistence type="inferred from homology"/>
<evidence type="ECO:0000256" key="6">
    <source>
        <dbReference type="ARBA" id="ARBA00022946"/>
    </source>
</evidence>
<dbReference type="GO" id="GO:0005743">
    <property type="term" value="C:mitochondrial inner membrane"/>
    <property type="evidence" value="ECO:0007669"/>
    <property type="project" value="UniProtKB-SubCell"/>
</dbReference>
<evidence type="ECO:0000256" key="1">
    <source>
        <dbReference type="ARBA" id="ARBA00004273"/>
    </source>
</evidence>
<dbReference type="InterPro" id="IPR001469">
    <property type="entry name" value="ATP_synth_F1_dsu/esu"/>
</dbReference>
<keyword evidence="7" id="KW-0406">Ion transport</keyword>
<keyword evidence="8" id="KW-0793">Thylakoid</keyword>
<evidence type="ECO:0000256" key="10">
    <source>
        <dbReference type="ARBA" id="ARBA00023136"/>
    </source>
</evidence>
<dbReference type="PANTHER" id="PTHR13822">
    <property type="entry name" value="ATP SYNTHASE DELTA/EPSILON CHAIN"/>
    <property type="match status" value="1"/>
</dbReference>
<dbReference type="HAMAP" id="MF_00530">
    <property type="entry name" value="ATP_synth_epsil_bac"/>
    <property type="match status" value="1"/>
</dbReference>
<dbReference type="Gene3D" id="2.60.15.10">
    <property type="entry name" value="F0F1 ATP synthase delta/epsilon subunit, N-terminal"/>
    <property type="match status" value="1"/>
</dbReference>
<dbReference type="CDD" id="cd12152">
    <property type="entry name" value="F1-ATPase_delta"/>
    <property type="match status" value="1"/>
</dbReference>
<comment type="similarity">
    <text evidence="2">Belongs to the ATPase epsilon chain family.</text>
</comment>
<keyword evidence="4" id="KW-0375">Hydrogen ion transport</keyword>
<evidence type="ECO:0000256" key="8">
    <source>
        <dbReference type="ARBA" id="ARBA00023078"/>
    </source>
</evidence>
<keyword evidence="3" id="KW-0813">Transport</keyword>